<evidence type="ECO:0000313" key="3">
    <source>
        <dbReference type="EMBL" id="MBZ6154285.1"/>
    </source>
</evidence>
<dbReference type="InterPro" id="IPR013022">
    <property type="entry name" value="Xyl_isomerase-like_TIM-brl"/>
</dbReference>
<proteinExistence type="predicted"/>
<evidence type="ECO:0000259" key="2">
    <source>
        <dbReference type="Pfam" id="PF01261"/>
    </source>
</evidence>
<evidence type="ECO:0000313" key="4">
    <source>
        <dbReference type="Proteomes" id="UP000758701"/>
    </source>
</evidence>
<protein>
    <submittedName>
        <fullName evidence="3">Metabolite traffic protein EboE</fullName>
    </submittedName>
</protein>
<feature type="region of interest" description="Disordered" evidence="1">
    <location>
        <begin position="270"/>
        <end position="297"/>
    </location>
</feature>
<dbReference type="Pfam" id="PF01261">
    <property type="entry name" value="AP_endonuc_2"/>
    <property type="match status" value="1"/>
</dbReference>
<comment type="caution">
    <text evidence="3">The sequence shown here is derived from an EMBL/GenBank/DDBJ whole genome shotgun (WGS) entry which is preliminary data.</text>
</comment>
<name>A0ABS7WAC5_STROV</name>
<gene>
    <name evidence="3" type="primary">eboE</name>
    <name evidence="3" type="ORF">KVH32_24475</name>
</gene>
<evidence type="ECO:0000256" key="1">
    <source>
        <dbReference type="SAM" id="MobiDB-lite"/>
    </source>
</evidence>
<sequence>MRFRHPDGSTVHLAYCTNVHPAETLDGVLAQLRDHCEPVRRRLGRDRLGIGLWLARDAAHALVTDPAALRGLRTELDRRGLEVVTLNGFPYEGFGAEEVKYRVYKPDWADPERLEHTTALARLLAGLLPDDVTDGTISTLPLAWRTAYDETRADKARAALVTLAERLDALHELTGRSIRIGLEPEPGCVVETTHDAIAPLTAIGHDRVGICVDTCHLATSFEDPHTALDALTAARVPVVKSQLSAALHAEQPADPAVREALGAFAEPRFLHQTRTTTPSGGRQGTDDLDEALADDGPLPDTAPWRSHFHVPLHAAPAAPLTSTLPVLKTVLTRLVGGPHPLTRHLEVETYTWQALPPELRPRARGQLTDGIAAELTLARDLLTDLGLKELP</sequence>
<dbReference type="RefSeq" id="WP_070389606.1">
    <property type="nucleotide sequence ID" value="NZ_BNEG01000002.1"/>
</dbReference>
<dbReference type="PROSITE" id="PS00730">
    <property type="entry name" value="AP_NUCLEASE_F2_2"/>
    <property type="match status" value="1"/>
</dbReference>
<accession>A0ABS7WAC5</accession>
<dbReference type="InterPro" id="IPR018246">
    <property type="entry name" value="AP_endonuc_F2_Zn_BS"/>
</dbReference>
<dbReference type="InterPro" id="IPR036237">
    <property type="entry name" value="Xyl_isomerase-like_sf"/>
</dbReference>
<dbReference type="Proteomes" id="UP000758701">
    <property type="component" value="Unassembled WGS sequence"/>
</dbReference>
<keyword evidence="4" id="KW-1185">Reference proteome</keyword>
<reference evidence="3 4" key="1">
    <citation type="submission" date="2021-06" db="EMBL/GenBank/DDBJ databases">
        <title>Ecological speciation of a Streptomyces species isolated from different habitats and geographic origins.</title>
        <authorList>
            <person name="Wang J."/>
        </authorList>
    </citation>
    <scope>NUCLEOTIDE SEQUENCE [LARGE SCALE GENOMIC DNA]</scope>
    <source>
        <strain evidence="3 4">FXJ8.012</strain>
    </source>
</reference>
<dbReference type="NCBIfam" id="NF035939">
    <property type="entry name" value="TIM_EboE"/>
    <property type="match status" value="1"/>
</dbReference>
<feature type="domain" description="Xylose isomerase-like TIM barrel" evidence="2">
    <location>
        <begin position="60"/>
        <end position="228"/>
    </location>
</feature>
<dbReference type="EMBL" id="JAHSTP010000011">
    <property type="protein sequence ID" value="MBZ6154285.1"/>
    <property type="molecule type" value="Genomic_DNA"/>
</dbReference>
<dbReference type="SUPFAM" id="SSF51658">
    <property type="entry name" value="Xylose isomerase-like"/>
    <property type="match status" value="1"/>
</dbReference>
<organism evidence="3 4">
    <name type="scientific">Streptomyces olivaceus</name>
    <dbReference type="NCBI Taxonomy" id="47716"/>
    <lineage>
        <taxon>Bacteria</taxon>
        <taxon>Bacillati</taxon>
        <taxon>Actinomycetota</taxon>
        <taxon>Actinomycetes</taxon>
        <taxon>Kitasatosporales</taxon>
        <taxon>Streptomycetaceae</taxon>
        <taxon>Streptomyces</taxon>
    </lineage>
</organism>
<dbReference type="Gene3D" id="3.20.20.150">
    <property type="entry name" value="Divalent-metal-dependent TIM barrel enzymes"/>
    <property type="match status" value="1"/>
</dbReference>